<protein>
    <submittedName>
        <fullName evidence="1">Uncharacterized protein</fullName>
    </submittedName>
</protein>
<proteinExistence type="predicted"/>
<dbReference type="AlphaFoldDB" id="A0A1Y5PZ56"/>
<reference evidence="1" key="1">
    <citation type="submission" date="2016-03" db="EMBL/GenBank/DDBJ databases">
        <authorList>
            <person name="Ploux O."/>
        </authorList>
    </citation>
    <scope>NUCLEOTIDE SEQUENCE</scope>
    <source>
        <strain evidence="1">UC10</strain>
    </source>
</reference>
<accession>A0A1Y5PZ56</accession>
<organism evidence="1">
    <name type="scientific">uncultured Stenotrophomonas sp</name>
    <dbReference type="NCBI Taxonomy" id="165438"/>
    <lineage>
        <taxon>Bacteria</taxon>
        <taxon>Pseudomonadati</taxon>
        <taxon>Pseudomonadota</taxon>
        <taxon>Gammaproteobacteria</taxon>
        <taxon>Lysobacterales</taxon>
        <taxon>Lysobacteraceae</taxon>
        <taxon>Stenotrophomonas</taxon>
        <taxon>environmental samples</taxon>
    </lineage>
</organism>
<gene>
    <name evidence="1" type="ORF">STPYR_10201</name>
</gene>
<dbReference type="EMBL" id="FLTS01000001">
    <property type="protein sequence ID" value="SBV35271.1"/>
    <property type="molecule type" value="Genomic_DNA"/>
</dbReference>
<sequence length="79" mass="8549">MGPESGTLGQMPQLGGRIGVRPQWEKVWGGSCYGKLAGSFPVGSGHSSLPFSAAVTFRLRPWRYVFRTWFIAGFGGSAR</sequence>
<name>A0A1Y5PZ56_9GAMM</name>
<evidence type="ECO:0000313" key="1">
    <source>
        <dbReference type="EMBL" id="SBV35271.1"/>
    </source>
</evidence>